<dbReference type="AlphaFoldDB" id="A0A9W6QRF7"/>
<dbReference type="Proteomes" id="UP001165042">
    <property type="component" value="Unassembled WGS sequence"/>
</dbReference>
<dbReference type="EMBL" id="BSSD01000010">
    <property type="protein sequence ID" value="GLW94725.1"/>
    <property type="molecule type" value="Genomic_DNA"/>
</dbReference>
<sequence length="146" mass="14069">MTVSVEPAAPSVSVAAHGRLGGFVASPCGDRISVAAKAARLDGVVGVVMAARQGVGVDQNATARITGSGGGDGVTGMSVSVEPAALSVSMARGRLGGLGASLRGGRVFGAAKAARLDGVVGVVMAARQGVGVDQNATVRITGSGGW</sequence>
<name>A0A9W6QRF7_9PSEU</name>
<proteinExistence type="predicted"/>
<keyword evidence="2" id="KW-1185">Reference proteome</keyword>
<accession>A0A9W6QRF7</accession>
<protein>
    <submittedName>
        <fullName evidence="1">Uncharacterized protein</fullName>
    </submittedName>
</protein>
<comment type="caution">
    <text evidence="1">The sequence shown here is derived from an EMBL/GenBank/DDBJ whole genome shotgun (WGS) entry which is preliminary data.</text>
</comment>
<evidence type="ECO:0000313" key="1">
    <source>
        <dbReference type="EMBL" id="GLW94725.1"/>
    </source>
</evidence>
<organism evidence="1 2">
    <name type="scientific">Actinokineospora globicatena</name>
    <dbReference type="NCBI Taxonomy" id="103729"/>
    <lineage>
        <taxon>Bacteria</taxon>
        <taxon>Bacillati</taxon>
        <taxon>Actinomycetota</taxon>
        <taxon>Actinomycetes</taxon>
        <taxon>Pseudonocardiales</taxon>
        <taxon>Pseudonocardiaceae</taxon>
        <taxon>Actinokineospora</taxon>
    </lineage>
</organism>
<gene>
    <name evidence="1" type="ORF">Aglo03_55410</name>
</gene>
<reference evidence="1" key="1">
    <citation type="submission" date="2023-02" db="EMBL/GenBank/DDBJ databases">
        <title>Actinokineospora globicatena NBRC 15670.</title>
        <authorList>
            <person name="Ichikawa N."/>
            <person name="Sato H."/>
            <person name="Tonouchi N."/>
        </authorList>
    </citation>
    <scope>NUCLEOTIDE SEQUENCE</scope>
    <source>
        <strain evidence="1">NBRC 15670</strain>
    </source>
</reference>
<evidence type="ECO:0000313" key="2">
    <source>
        <dbReference type="Proteomes" id="UP001165042"/>
    </source>
</evidence>